<dbReference type="RefSeq" id="WP_183485453.1">
    <property type="nucleotide sequence ID" value="NZ_JBHUOV010000001.1"/>
</dbReference>
<evidence type="ECO:0000313" key="2">
    <source>
        <dbReference type="EMBL" id="MFD2822578.1"/>
    </source>
</evidence>
<comment type="caution">
    <text evidence="2">The sequence shown here is derived from an EMBL/GenBank/DDBJ whole genome shotgun (WGS) entry which is preliminary data.</text>
</comment>
<proteinExistence type="predicted"/>
<reference evidence="3" key="1">
    <citation type="journal article" date="2019" name="Int. J. Syst. Evol. Microbiol.">
        <title>The Global Catalogue of Microorganisms (GCM) 10K type strain sequencing project: providing services to taxonomists for standard genome sequencing and annotation.</title>
        <authorList>
            <consortium name="The Broad Institute Genomics Platform"/>
            <consortium name="The Broad Institute Genome Sequencing Center for Infectious Disease"/>
            <person name="Wu L."/>
            <person name="Ma J."/>
        </authorList>
    </citation>
    <scope>NUCLEOTIDE SEQUENCE [LARGE SCALE GENOMIC DNA]</scope>
    <source>
        <strain evidence="3">KCTC 32141</strain>
    </source>
</reference>
<name>A0ABW5WMT9_9FLAO</name>
<keyword evidence="3" id="KW-1185">Reference proteome</keyword>
<feature type="signal peptide" evidence="1">
    <location>
        <begin position="1"/>
        <end position="18"/>
    </location>
</feature>
<dbReference type="Proteomes" id="UP001597533">
    <property type="component" value="Unassembled WGS sequence"/>
</dbReference>
<gene>
    <name evidence="2" type="ORF">ACFS5M_02790</name>
</gene>
<accession>A0ABW5WMT9</accession>
<organism evidence="2 3">
    <name type="scientific">Lacinutrix iliipiscaria</name>
    <dbReference type="NCBI Taxonomy" id="1230532"/>
    <lineage>
        <taxon>Bacteria</taxon>
        <taxon>Pseudomonadati</taxon>
        <taxon>Bacteroidota</taxon>
        <taxon>Flavobacteriia</taxon>
        <taxon>Flavobacteriales</taxon>
        <taxon>Flavobacteriaceae</taxon>
        <taxon>Lacinutrix</taxon>
    </lineage>
</organism>
<evidence type="ECO:0008006" key="4">
    <source>
        <dbReference type="Google" id="ProtNLM"/>
    </source>
</evidence>
<sequence>MKYLFFFLFLFFSCGSQHGSATKNEISLNSVVCPDDGVCSLNVLPNQSFSIEKDGIGVLYPKIKEGQTVLLKFEYKRNEIPNTVDGNYSEIIYLELDPNNLEFENDDVKNIKALFGRLCFCRGQTGYYIINQGELSIMKISKNQYRIKMNFKVDEVPQVVTTIDEVFSIK</sequence>
<dbReference type="EMBL" id="JBHUOV010000001">
    <property type="protein sequence ID" value="MFD2822578.1"/>
    <property type="molecule type" value="Genomic_DNA"/>
</dbReference>
<protein>
    <recommendedName>
        <fullName evidence="4">Gliding motility-associated lipoprotein GldH</fullName>
    </recommendedName>
</protein>
<evidence type="ECO:0000256" key="1">
    <source>
        <dbReference type="SAM" id="SignalP"/>
    </source>
</evidence>
<feature type="chain" id="PRO_5046794458" description="Gliding motility-associated lipoprotein GldH" evidence="1">
    <location>
        <begin position="19"/>
        <end position="170"/>
    </location>
</feature>
<evidence type="ECO:0000313" key="3">
    <source>
        <dbReference type="Proteomes" id="UP001597533"/>
    </source>
</evidence>
<keyword evidence="1" id="KW-0732">Signal</keyword>